<dbReference type="AlphaFoldDB" id="E0XXE3"/>
<dbReference type="InterPro" id="IPR013974">
    <property type="entry name" value="SAF"/>
</dbReference>
<feature type="transmembrane region" description="Helical" evidence="4">
    <location>
        <begin position="30"/>
        <end position="52"/>
    </location>
</feature>
<evidence type="ECO:0000256" key="2">
    <source>
        <dbReference type="ARBA" id="ARBA00022729"/>
    </source>
</evidence>
<dbReference type="Gene3D" id="3.90.1210.10">
    <property type="entry name" value="Antifreeze-like/N-acetylneuraminic acid synthase C-terminal domain"/>
    <property type="match status" value="1"/>
</dbReference>
<dbReference type="CDD" id="cd11614">
    <property type="entry name" value="SAF_CpaB_FlgA_like"/>
    <property type="match status" value="1"/>
</dbReference>
<dbReference type="InterPro" id="IPR017585">
    <property type="entry name" value="SAF_FlgA"/>
</dbReference>
<proteinExistence type="predicted"/>
<dbReference type="SMART" id="SM00858">
    <property type="entry name" value="SAF"/>
    <property type="match status" value="1"/>
</dbReference>
<keyword evidence="4" id="KW-0472">Membrane</keyword>
<evidence type="ECO:0000259" key="5">
    <source>
        <dbReference type="SMART" id="SM00858"/>
    </source>
</evidence>
<keyword evidence="6" id="KW-0969">Cilium</keyword>
<evidence type="ECO:0000256" key="1">
    <source>
        <dbReference type="ARBA" id="ARBA00004418"/>
    </source>
</evidence>
<dbReference type="GO" id="GO:0042597">
    <property type="term" value="C:periplasmic space"/>
    <property type="evidence" value="ECO:0007669"/>
    <property type="project" value="UniProtKB-SubCell"/>
</dbReference>
<dbReference type="Gene3D" id="2.30.30.760">
    <property type="match status" value="1"/>
</dbReference>
<dbReference type="InterPro" id="IPR039246">
    <property type="entry name" value="Flagellar_FlgA"/>
</dbReference>
<keyword evidence="4" id="KW-1133">Transmembrane helix</keyword>
<dbReference type="GO" id="GO:0044780">
    <property type="term" value="P:bacterial-type flagellum assembly"/>
    <property type="evidence" value="ECO:0007669"/>
    <property type="project" value="InterPro"/>
</dbReference>
<evidence type="ECO:0000313" key="6">
    <source>
        <dbReference type="EMBL" id="ADI19084.1"/>
    </source>
</evidence>
<dbReference type="Pfam" id="PF13144">
    <property type="entry name" value="ChapFlgA"/>
    <property type="match status" value="1"/>
</dbReference>
<comment type="subcellular location">
    <subcellularLocation>
        <location evidence="1">Periplasm</location>
    </subcellularLocation>
</comment>
<organism evidence="6">
    <name type="scientific">uncultured delta proteobacterium HF0070_15B21</name>
    <dbReference type="NCBI Taxonomy" id="710825"/>
    <lineage>
        <taxon>Bacteria</taxon>
        <taxon>Deltaproteobacteria</taxon>
        <taxon>environmental samples</taxon>
    </lineage>
</organism>
<keyword evidence="2" id="KW-0732">Signal</keyword>
<keyword evidence="3" id="KW-0574">Periplasm</keyword>
<protein>
    <submittedName>
        <fullName evidence="6">Flagellar basal body p-ring biosynthesis protein</fullName>
    </submittedName>
</protein>
<sequence length="357" mass="40111">MTVENSSSEMQNRTGHKHSIQFGFSLLKNVAAIFCLVAISIGVFGTSEVLAVQDNRLKEDQMIRILLPESSVVEKETYRLGDIARLEGPDPYLIERLERIKIGRSPLPGRDLSVSRSIMLSRIRSAKIDTAKIVFPASQNTRVQRAALKIPGKDIDQSVLNHIQEAYSGMDIKPRILAKTRDVFLPRGEVSYRILKKGRHLKEGGYQTYELEFSVDGKPMRKVPVRTYIKLYKDVVIAKDTIKADHVIGEADILKVRRNVDRMPSKYVTDAQDILGKVASRAINPNEVIRETTVAAQPVVKSGDRLMIVFETQNLRLTAPGMSLQKGALGDRIQVRNLQSKILVYATVRDKNHVQVN</sequence>
<accession>E0XXE3</accession>
<name>E0XXE3_9DELT</name>
<dbReference type="EMBL" id="GU474909">
    <property type="protein sequence ID" value="ADI19084.1"/>
    <property type="molecule type" value="Genomic_DNA"/>
</dbReference>
<keyword evidence="6" id="KW-0282">Flagellum</keyword>
<evidence type="ECO:0000256" key="3">
    <source>
        <dbReference type="ARBA" id="ARBA00022764"/>
    </source>
</evidence>
<dbReference type="NCBIfam" id="TIGR03170">
    <property type="entry name" value="flgA_cterm"/>
    <property type="match status" value="1"/>
</dbReference>
<evidence type="ECO:0000256" key="4">
    <source>
        <dbReference type="SAM" id="Phobius"/>
    </source>
</evidence>
<keyword evidence="4" id="KW-0812">Transmembrane</keyword>
<dbReference type="PANTHER" id="PTHR36307:SF1">
    <property type="entry name" value="FLAGELLA BASAL BODY P-RING FORMATION PROTEIN FLGA"/>
    <property type="match status" value="1"/>
</dbReference>
<keyword evidence="6" id="KW-0966">Cell projection</keyword>
<reference evidence="6" key="1">
    <citation type="journal article" date="2011" name="Environ. Microbiol.">
        <title>Time-series analyses of Monterey Bay coastal microbial picoplankton using a 'genome proxy' microarray.</title>
        <authorList>
            <person name="Rich V.I."/>
            <person name="Pham V.D."/>
            <person name="Eppley J."/>
            <person name="Shi Y."/>
            <person name="DeLong E.F."/>
        </authorList>
    </citation>
    <scope>NUCLEOTIDE SEQUENCE</scope>
</reference>
<dbReference type="PANTHER" id="PTHR36307">
    <property type="entry name" value="FLAGELLA BASAL BODY P-RING FORMATION PROTEIN FLGA"/>
    <property type="match status" value="1"/>
</dbReference>
<feature type="domain" description="SAF" evidence="5">
    <location>
        <begin position="233"/>
        <end position="295"/>
    </location>
</feature>